<reference evidence="2 4" key="1">
    <citation type="submission" date="2016-10" db="EMBL/GenBank/DDBJ databases">
        <title>Draft genome sequences of four alkaliphilic bacteria belonging to the Anaerobacillus genus.</title>
        <authorList>
            <person name="Bassil N.M."/>
            <person name="Lloyd J.R."/>
        </authorList>
    </citation>
    <scope>NUCLEOTIDE SEQUENCE [LARGE SCALE GENOMIC DNA]</scope>
    <source>
        <strain evidence="2 4">NB2006</strain>
    </source>
</reference>
<dbReference type="AlphaFoldDB" id="A0A1S2KWQ7"/>
<evidence type="ECO:0000256" key="1">
    <source>
        <dbReference type="SAM" id="Phobius"/>
    </source>
</evidence>
<dbReference type="Pfam" id="PF19545">
    <property type="entry name" value="DUF6069"/>
    <property type="match status" value="1"/>
</dbReference>
<feature type="transmembrane region" description="Helical" evidence="1">
    <location>
        <begin position="49"/>
        <end position="72"/>
    </location>
</feature>
<reference evidence="3 4" key="2">
    <citation type="journal article" date="2017" name="Genome Announc.">
        <title>Draft Genome Sequences of Four Alkaliphilic Bacteria Belonging to the Anaerobacillus Genus.</title>
        <authorList>
            <person name="Bassil N.M."/>
            <person name="Lloyd J.R."/>
        </authorList>
    </citation>
    <scope>NUCLEOTIDE SEQUENCE [LARGE SCALE GENOMIC DNA]</scope>
    <source>
        <strain evidence="3 4">NB2006</strain>
    </source>
</reference>
<dbReference type="EMBL" id="LQXD01000206">
    <property type="protein sequence ID" value="OIJ03805.1"/>
    <property type="molecule type" value="Genomic_DNA"/>
</dbReference>
<keyword evidence="4" id="KW-1185">Reference proteome</keyword>
<evidence type="ECO:0000313" key="3">
    <source>
        <dbReference type="EMBL" id="QOY36408.1"/>
    </source>
</evidence>
<feature type="transmembrane region" description="Helical" evidence="1">
    <location>
        <begin position="12"/>
        <end position="37"/>
    </location>
</feature>
<evidence type="ECO:0000313" key="2">
    <source>
        <dbReference type="EMBL" id="OIJ03805.1"/>
    </source>
</evidence>
<dbReference type="KEGG" id="aia:AWH56_001555"/>
<protein>
    <submittedName>
        <fullName evidence="2">Uncharacterized protein</fullName>
    </submittedName>
</protein>
<organism evidence="2 4">
    <name type="scientific">Anaerobacillus isosaccharinicus</name>
    <dbReference type="NCBI Taxonomy" id="1532552"/>
    <lineage>
        <taxon>Bacteria</taxon>
        <taxon>Bacillati</taxon>
        <taxon>Bacillota</taxon>
        <taxon>Bacilli</taxon>
        <taxon>Bacillales</taxon>
        <taxon>Bacillaceae</taxon>
        <taxon>Anaerobacillus</taxon>
    </lineage>
</organism>
<sequence length="131" mass="14921">MFKEKFLSYVKSGFIAGLMTAIVSVVIFMVSSFIFGFSIELIGESRDTLYVVFILFVSFFAVFIGTIFFYLLQKFTSRPTLYFIIVVLIGFIGNTYMAEVDLLEQYKTAAHLVHVIVAGLAIYLIPRLNRK</sequence>
<dbReference type="InterPro" id="IPR045713">
    <property type="entry name" value="DUF6069"/>
</dbReference>
<keyword evidence="1" id="KW-0812">Transmembrane</keyword>
<evidence type="ECO:0000313" key="4">
    <source>
        <dbReference type="Proteomes" id="UP000180175"/>
    </source>
</evidence>
<dbReference type="EMBL" id="CP063356">
    <property type="protein sequence ID" value="QOY36408.1"/>
    <property type="molecule type" value="Genomic_DNA"/>
</dbReference>
<feature type="transmembrane region" description="Helical" evidence="1">
    <location>
        <begin position="109"/>
        <end position="126"/>
    </location>
</feature>
<reference evidence="3" key="4">
    <citation type="submission" date="2020-10" db="EMBL/GenBank/DDBJ databases">
        <authorList>
            <person name="Bassil N.M."/>
            <person name="Lloyd J.R."/>
        </authorList>
    </citation>
    <scope>NUCLEOTIDE SEQUENCE</scope>
    <source>
        <strain evidence="3">NB2006</strain>
    </source>
</reference>
<name>A0A1S2KWQ7_9BACI</name>
<keyword evidence="1" id="KW-1133">Transmembrane helix</keyword>
<reference evidence="3 4" key="3">
    <citation type="journal article" date="2019" name="Int. J. Syst. Evol. Microbiol.">
        <title>Anaerobacillus isosaccharinicus sp. nov., an alkaliphilic bacterium which degrades isosaccharinic acid.</title>
        <authorList>
            <person name="Bassil N.M."/>
            <person name="Lloyd J.R."/>
        </authorList>
    </citation>
    <scope>NUCLEOTIDE SEQUENCE [LARGE SCALE GENOMIC DNA]</scope>
    <source>
        <strain evidence="3 4">NB2006</strain>
    </source>
</reference>
<gene>
    <name evidence="3" type="ORF">AWH56_001555</name>
    <name evidence="2" type="ORF">AWH56_24080</name>
</gene>
<dbReference type="Proteomes" id="UP000180175">
    <property type="component" value="Chromosome"/>
</dbReference>
<keyword evidence="1" id="KW-0472">Membrane</keyword>
<feature type="transmembrane region" description="Helical" evidence="1">
    <location>
        <begin position="79"/>
        <end position="97"/>
    </location>
</feature>
<proteinExistence type="predicted"/>
<accession>A0A1S2KWQ7</accession>
<dbReference type="OrthoDB" id="2882212at2"/>
<dbReference type="RefSeq" id="WP_071319464.1">
    <property type="nucleotide sequence ID" value="NZ_CP063356.2"/>
</dbReference>